<dbReference type="SUPFAM" id="SSF54862">
    <property type="entry name" value="4Fe-4S ferredoxins"/>
    <property type="match status" value="1"/>
</dbReference>
<keyword evidence="1" id="KW-0472">Membrane</keyword>
<dbReference type="Pfam" id="PF13370">
    <property type="entry name" value="Fer4_13"/>
    <property type="match status" value="1"/>
</dbReference>
<feature type="transmembrane region" description="Helical" evidence="1">
    <location>
        <begin position="470"/>
        <end position="496"/>
    </location>
</feature>
<dbReference type="InterPro" id="IPR001623">
    <property type="entry name" value="DnaJ_domain"/>
</dbReference>
<evidence type="ECO:0000259" key="2">
    <source>
        <dbReference type="PROSITE" id="PS50076"/>
    </source>
</evidence>
<reference evidence="3 4" key="1">
    <citation type="submission" date="2024-02" db="EMBL/GenBank/DDBJ databases">
        <authorList>
            <consortium name="ELIXIR-Norway"/>
            <consortium name="Elixir Norway"/>
        </authorList>
    </citation>
    <scope>NUCLEOTIDE SEQUENCE [LARGE SCALE GENOMIC DNA]</scope>
</reference>
<dbReference type="EMBL" id="OZ020096">
    <property type="protein sequence ID" value="CAK9255027.1"/>
    <property type="molecule type" value="Genomic_DNA"/>
</dbReference>
<evidence type="ECO:0000256" key="1">
    <source>
        <dbReference type="SAM" id="Phobius"/>
    </source>
</evidence>
<keyword evidence="1" id="KW-1133">Transmembrane helix</keyword>
<dbReference type="PANTHER" id="PTHR45295">
    <property type="entry name" value="CHAPERONE PROTEIN DNAJ C76, CHLOROPLASTIC"/>
    <property type="match status" value="1"/>
</dbReference>
<dbReference type="Gene3D" id="3.30.70.20">
    <property type="match status" value="1"/>
</dbReference>
<protein>
    <recommendedName>
        <fullName evidence="2">J domain-containing protein</fullName>
    </recommendedName>
</protein>
<keyword evidence="4" id="KW-1185">Reference proteome</keyword>
<dbReference type="PROSITE" id="PS50076">
    <property type="entry name" value="DNAJ_2"/>
    <property type="match status" value="1"/>
</dbReference>
<dbReference type="PANTHER" id="PTHR45295:SF1">
    <property type="entry name" value="CHAPERONE PROTEIN DNAJ C76, CHLOROPLASTIC"/>
    <property type="match status" value="1"/>
</dbReference>
<dbReference type="InterPro" id="IPR036869">
    <property type="entry name" value="J_dom_sf"/>
</dbReference>
<name>A0ABP0VNK9_9BRYO</name>
<dbReference type="SMART" id="SM00271">
    <property type="entry name" value="DnaJ"/>
    <property type="match status" value="1"/>
</dbReference>
<proteinExistence type="predicted"/>
<dbReference type="Gene3D" id="1.10.287.110">
    <property type="entry name" value="DnaJ domain"/>
    <property type="match status" value="1"/>
</dbReference>
<evidence type="ECO:0000313" key="4">
    <source>
        <dbReference type="Proteomes" id="UP001497444"/>
    </source>
</evidence>
<dbReference type="Proteomes" id="UP001497444">
    <property type="component" value="Chromosome 1"/>
</dbReference>
<sequence>MATTTASANYYQVACNSLPSRQRVQSTIHSQRSRVKTLQMRSLGAWSELRISTQSGVGVLRMIRKRRTSRPGVITRASAYAGKGSVVREEHAYDLYELLGLEAEARLPEIKQAYRWLQKRCHPDIAGEVGHDMAILLNDAYATLSDPMQRAAYDAMRAERAEFDDFTGEPIYSKWLGPREENRAIFVNEVECIGCLKCALIASNTFAIENKYGRARAVGQWGDSESTINDAIQSCPVDCISLVEREKLAALEFIMSKQPRVLVGIDMHSYGGQRTENVFATTDKFLRKCAEREKLKRSNLQETARQREARMAAAEGIQARAGWWWHHFIGKSQFGDMSSWNPQSARASTGAIIPLSWVTLPDSDKPSGFQYKSHTSLSIPEELGPLFEAAAQRRQKGSSAPRINSKANAFEDEYWSPAEPLSCPLPSTSFTKTKPVMDNWRNPQSNGNPRQTWIPYDHVDNMVAGWLRSILAVAPLVASVTAAVLVGMTSGMDAAISSEVPYAAGPLPAEFTSSVIVQMFLAAAVWYAVGTAVSGLTLVLAMFFVTMKHQKED</sequence>
<accession>A0ABP0VNK9</accession>
<feature type="transmembrane region" description="Helical" evidence="1">
    <location>
        <begin position="516"/>
        <end position="545"/>
    </location>
</feature>
<evidence type="ECO:0000313" key="3">
    <source>
        <dbReference type="EMBL" id="CAK9255027.1"/>
    </source>
</evidence>
<dbReference type="Pfam" id="PF00226">
    <property type="entry name" value="DnaJ"/>
    <property type="match status" value="1"/>
</dbReference>
<feature type="domain" description="J" evidence="2">
    <location>
        <begin position="94"/>
        <end position="157"/>
    </location>
</feature>
<keyword evidence="1" id="KW-0812">Transmembrane</keyword>
<organism evidence="3 4">
    <name type="scientific">Sphagnum jensenii</name>
    <dbReference type="NCBI Taxonomy" id="128206"/>
    <lineage>
        <taxon>Eukaryota</taxon>
        <taxon>Viridiplantae</taxon>
        <taxon>Streptophyta</taxon>
        <taxon>Embryophyta</taxon>
        <taxon>Bryophyta</taxon>
        <taxon>Sphagnophytina</taxon>
        <taxon>Sphagnopsida</taxon>
        <taxon>Sphagnales</taxon>
        <taxon>Sphagnaceae</taxon>
        <taxon>Sphagnum</taxon>
    </lineage>
</organism>
<dbReference type="SUPFAM" id="SSF46565">
    <property type="entry name" value="Chaperone J-domain"/>
    <property type="match status" value="1"/>
</dbReference>
<gene>
    <name evidence="3" type="ORF">CSSPJE1EN1_LOCUS505</name>
</gene>
<dbReference type="CDD" id="cd06257">
    <property type="entry name" value="DnaJ"/>
    <property type="match status" value="1"/>
</dbReference>